<name>A0A8X7X6U8_POLSE</name>
<dbReference type="AlphaFoldDB" id="A0A8X7X6U8"/>
<dbReference type="PANTHER" id="PTHR23248">
    <property type="entry name" value="PHOSPHOLIPID SCRAMBLASE-RELATED"/>
    <property type="match status" value="1"/>
</dbReference>
<evidence type="ECO:0000256" key="6">
    <source>
        <dbReference type="ARBA" id="ARBA00022837"/>
    </source>
</evidence>
<evidence type="ECO:0000256" key="10">
    <source>
        <dbReference type="ARBA" id="ARBA00023288"/>
    </source>
</evidence>
<evidence type="ECO:0000313" key="13">
    <source>
        <dbReference type="Proteomes" id="UP000886611"/>
    </source>
</evidence>
<organism evidence="12 13">
    <name type="scientific">Polypterus senegalus</name>
    <name type="common">Senegal bichir</name>
    <dbReference type="NCBI Taxonomy" id="55291"/>
    <lineage>
        <taxon>Eukaryota</taxon>
        <taxon>Metazoa</taxon>
        <taxon>Chordata</taxon>
        <taxon>Craniata</taxon>
        <taxon>Vertebrata</taxon>
        <taxon>Euteleostomi</taxon>
        <taxon>Actinopterygii</taxon>
        <taxon>Polypteriformes</taxon>
        <taxon>Polypteridae</taxon>
        <taxon>Polypterus</taxon>
    </lineage>
</organism>
<evidence type="ECO:0000256" key="11">
    <source>
        <dbReference type="RuleBase" id="RU363116"/>
    </source>
</evidence>
<dbReference type="SUPFAM" id="SSF54518">
    <property type="entry name" value="Tubby C-terminal domain-like"/>
    <property type="match status" value="1"/>
</dbReference>
<dbReference type="EMBL" id="JAATIS010004040">
    <property type="protein sequence ID" value="KAG2463215.1"/>
    <property type="molecule type" value="Genomic_DNA"/>
</dbReference>
<comment type="caution">
    <text evidence="12">The sequence shown here is derived from an EMBL/GenBank/DDBJ whole genome shotgun (WGS) entry which is preliminary data.</text>
</comment>
<sequence length="209" mass="24068">MFSPFSCKQTYFSFYFCFTTVFLNIESNNRYLIKNSLGQKIYYAAEDSKCCSLLFCGSHRCFAIHITDNFGQIVMDILRPLRCSKCCFPCCLQELEVQAPPGTPVGYVIQNWHPYLPKFTIQNERREPVLKMTGPCVLFCFSDIDFKVTSLDETTFVGKIKKQWGGFIKEAFTDVDNYEIQFPKDLDVKIKAVLIGACFLIVSSLYQFV</sequence>
<dbReference type="GO" id="GO:0017128">
    <property type="term" value="F:phospholipid scramblase activity"/>
    <property type="evidence" value="ECO:0007669"/>
    <property type="project" value="InterPro"/>
</dbReference>
<evidence type="ECO:0000313" key="12">
    <source>
        <dbReference type="EMBL" id="KAG2463215.1"/>
    </source>
</evidence>
<reference evidence="12 13" key="1">
    <citation type="journal article" date="2021" name="Cell">
        <title>Tracing the genetic footprints of vertebrate landing in non-teleost ray-finned fishes.</title>
        <authorList>
            <person name="Bi X."/>
            <person name="Wang K."/>
            <person name="Yang L."/>
            <person name="Pan H."/>
            <person name="Jiang H."/>
            <person name="Wei Q."/>
            <person name="Fang M."/>
            <person name="Yu H."/>
            <person name="Zhu C."/>
            <person name="Cai Y."/>
            <person name="He Y."/>
            <person name="Gan X."/>
            <person name="Zeng H."/>
            <person name="Yu D."/>
            <person name="Zhu Y."/>
            <person name="Jiang H."/>
            <person name="Qiu Q."/>
            <person name="Yang H."/>
            <person name="Zhang Y.E."/>
            <person name="Wang W."/>
            <person name="Zhu M."/>
            <person name="He S."/>
            <person name="Zhang G."/>
        </authorList>
    </citation>
    <scope>NUCLEOTIDE SEQUENCE [LARGE SCALE GENOMIC DNA]</scope>
    <source>
        <strain evidence="12">Bchr_013</strain>
    </source>
</reference>
<keyword evidence="8" id="KW-0472">Membrane</keyword>
<dbReference type="InterPro" id="IPR025659">
    <property type="entry name" value="Tubby-like_C"/>
</dbReference>
<feature type="non-terminal residue" evidence="12">
    <location>
        <position position="209"/>
    </location>
</feature>
<keyword evidence="4" id="KW-0597">Phosphoprotein</keyword>
<keyword evidence="13" id="KW-1185">Reference proteome</keyword>
<protein>
    <recommendedName>
        <fullName evidence="11">Phospholipid scramblase</fullName>
    </recommendedName>
</protein>
<comment type="function">
    <text evidence="11">May mediate accelerated ATP-independent bidirectional transbilayer migration of phospholipids upon binding calcium ions that results in a loss of phospholipid asymmetry in the plasma membrane.</text>
</comment>
<evidence type="ECO:0000256" key="1">
    <source>
        <dbReference type="ARBA" id="ARBA00001913"/>
    </source>
</evidence>
<dbReference type="GO" id="GO:0005886">
    <property type="term" value="C:plasma membrane"/>
    <property type="evidence" value="ECO:0007669"/>
    <property type="project" value="TreeGrafter"/>
</dbReference>
<evidence type="ECO:0000256" key="9">
    <source>
        <dbReference type="ARBA" id="ARBA00023139"/>
    </source>
</evidence>
<keyword evidence="9 11" id="KW-0564">Palmitate</keyword>
<accession>A0A8X7X6U8</accession>
<evidence type="ECO:0000256" key="2">
    <source>
        <dbReference type="ARBA" id="ARBA00004606"/>
    </source>
</evidence>
<evidence type="ECO:0000256" key="7">
    <source>
        <dbReference type="ARBA" id="ARBA00022989"/>
    </source>
</evidence>
<evidence type="ECO:0000256" key="8">
    <source>
        <dbReference type="ARBA" id="ARBA00023136"/>
    </source>
</evidence>
<keyword evidence="7" id="KW-1133">Transmembrane helix</keyword>
<keyword evidence="6 11" id="KW-0106">Calcium</keyword>
<comment type="subcellular location">
    <subcellularLocation>
        <location evidence="2">Membrane</location>
        <topology evidence="2">Single-pass type II membrane protein</topology>
    </subcellularLocation>
</comment>
<proteinExistence type="inferred from homology"/>
<evidence type="ECO:0000256" key="5">
    <source>
        <dbReference type="ARBA" id="ARBA00022692"/>
    </source>
</evidence>
<evidence type="ECO:0000256" key="3">
    <source>
        <dbReference type="ARBA" id="ARBA00005350"/>
    </source>
</evidence>
<dbReference type="Pfam" id="PF03803">
    <property type="entry name" value="Scramblase"/>
    <property type="match status" value="1"/>
</dbReference>
<evidence type="ECO:0000256" key="4">
    <source>
        <dbReference type="ARBA" id="ARBA00022553"/>
    </source>
</evidence>
<dbReference type="PANTHER" id="PTHR23248:SF38">
    <property type="entry name" value="PHOSPHOLIPID SCRAMBLASE 1"/>
    <property type="match status" value="1"/>
</dbReference>
<keyword evidence="5" id="KW-0812">Transmembrane</keyword>
<dbReference type="Proteomes" id="UP000886611">
    <property type="component" value="Unassembled WGS sequence"/>
</dbReference>
<gene>
    <name evidence="12" type="primary">Plscr1</name>
    <name evidence="12" type="ORF">GTO96_0000915</name>
</gene>
<comment type="cofactor">
    <cofactor evidence="1 11">
        <name>Ca(2+)</name>
        <dbReference type="ChEBI" id="CHEBI:29108"/>
    </cofactor>
</comment>
<dbReference type="InterPro" id="IPR005552">
    <property type="entry name" value="Scramblase"/>
</dbReference>
<comment type="similarity">
    <text evidence="3 11">Belongs to the phospholipid scramblase family.</text>
</comment>
<keyword evidence="10 11" id="KW-0449">Lipoprotein</keyword>
<feature type="non-terminal residue" evidence="12">
    <location>
        <position position="1"/>
    </location>
</feature>